<dbReference type="InterPro" id="IPR000711">
    <property type="entry name" value="ATPase_OSCP/dsu"/>
</dbReference>
<evidence type="ECO:0000313" key="9">
    <source>
        <dbReference type="Proteomes" id="UP000176339"/>
    </source>
</evidence>
<sequence>MKYSPKQYAQALHESLAGTKPADHERVIDNFVQVLKQHGDLGRFAEIEAVYVEYEKSSRGISTAKVATAHKLSENEEAKLIHRLNHLLDSQVEIKQQVDEGLLGGIVVRMDDKLIDGSVRRNLKDLKTNLSR</sequence>
<comment type="subcellular location">
    <subcellularLocation>
        <location evidence="7">Cell membrane</location>
        <topology evidence="7">Peripheral membrane protein</topology>
    </subcellularLocation>
    <subcellularLocation>
        <location evidence="1">Membrane</location>
    </subcellularLocation>
</comment>
<keyword evidence="7" id="KW-1003">Cell membrane</keyword>
<evidence type="ECO:0000256" key="1">
    <source>
        <dbReference type="ARBA" id="ARBA00004370"/>
    </source>
</evidence>
<gene>
    <name evidence="7" type="primary">atpH</name>
    <name evidence="8" type="ORF">A2846_00285</name>
</gene>
<evidence type="ECO:0000313" key="8">
    <source>
        <dbReference type="EMBL" id="OGE83968.1"/>
    </source>
</evidence>
<keyword evidence="3 7" id="KW-0375">Hydrogen ion transport</keyword>
<dbReference type="Pfam" id="PF00213">
    <property type="entry name" value="OSCP"/>
    <property type="match status" value="1"/>
</dbReference>
<dbReference type="GO" id="GO:0045259">
    <property type="term" value="C:proton-transporting ATP synthase complex"/>
    <property type="evidence" value="ECO:0007669"/>
    <property type="project" value="UniProtKB-KW"/>
</dbReference>
<dbReference type="PANTHER" id="PTHR11910">
    <property type="entry name" value="ATP SYNTHASE DELTA CHAIN"/>
    <property type="match status" value="1"/>
</dbReference>
<evidence type="ECO:0000256" key="2">
    <source>
        <dbReference type="ARBA" id="ARBA00022448"/>
    </source>
</evidence>
<evidence type="ECO:0000256" key="7">
    <source>
        <dbReference type="HAMAP-Rule" id="MF_01416"/>
    </source>
</evidence>
<accession>A0A1F5P267</accession>
<comment type="function">
    <text evidence="7">F(1)F(0) ATP synthase produces ATP from ADP in the presence of a proton or sodium gradient. F-type ATPases consist of two structural domains, F(1) containing the extramembraneous catalytic core and F(0) containing the membrane proton channel, linked together by a central stalk and a peripheral stalk. During catalysis, ATP synthesis in the catalytic domain of F(1) is coupled via a rotary mechanism of the central stalk subunits to proton translocation.</text>
</comment>
<evidence type="ECO:0000256" key="6">
    <source>
        <dbReference type="ARBA" id="ARBA00023310"/>
    </source>
</evidence>
<keyword evidence="6 7" id="KW-0066">ATP synthesis</keyword>
<keyword evidence="4 7" id="KW-0406">Ion transport</keyword>
<comment type="similarity">
    <text evidence="7">Belongs to the ATPase delta chain family.</text>
</comment>
<protein>
    <recommendedName>
        <fullName evidence="7">ATP synthase subunit delta</fullName>
    </recommendedName>
    <alternativeName>
        <fullName evidence="7">ATP synthase F(1) sector subunit delta</fullName>
    </alternativeName>
    <alternativeName>
        <fullName evidence="7">F-type ATPase subunit delta</fullName>
        <shortName evidence="7">F-ATPase subunit delta</shortName>
    </alternativeName>
</protein>
<keyword evidence="2 7" id="KW-0813">Transport</keyword>
<dbReference type="NCBIfam" id="TIGR01145">
    <property type="entry name" value="ATP_synt_delta"/>
    <property type="match status" value="1"/>
</dbReference>
<dbReference type="Proteomes" id="UP000176339">
    <property type="component" value="Unassembled WGS sequence"/>
</dbReference>
<comment type="function">
    <text evidence="7">This protein is part of the stalk that links CF(0) to CF(1). It either transmits conformational changes from CF(0) to CF(1) or is implicated in proton conduction.</text>
</comment>
<evidence type="ECO:0000256" key="5">
    <source>
        <dbReference type="ARBA" id="ARBA00023136"/>
    </source>
</evidence>
<dbReference type="GO" id="GO:0046933">
    <property type="term" value="F:proton-transporting ATP synthase activity, rotational mechanism"/>
    <property type="evidence" value="ECO:0007669"/>
    <property type="project" value="UniProtKB-UniRule"/>
</dbReference>
<dbReference type="EMBL" id="MFEN01000032">
    <property type="protein sequence ID" value="OGE83968.1"/>
    <property type="molecule type" value="Genomic_DNA"/>
</dbReference>
<keyword evidence="5 7" id="KW-0472">Membrane</keyword>
<comment type="caution">
    <text evidence="8">The sequence shown here is derived from an EMBL/GenBank/DDBJ whole genome shotgun (WGS) entry which is preliminary data.</text>
</comment>
<keyword evidence="7" id="KW-0139">CF(1)</keyword>
<dbReference type="GO" id="GO:0005886">
    <property type="term" value="C:plasma membrane"/>
    <property type="evidence" value="ECO:0007669"/>
    <property type="project" value="UniProtKB-SubCell"/>
</dbReference>
<proteinExistence type="inferred from homology"/>
<dbReference type="HAMAP" id="MF_01416">
    <property type="entry name" value="ATP_synth_delta_bact"/>
    <property type="match status" value="1"/>
</dbReference>
<dbReference type="AlphaFoldDB" id="A0A1F5P267"/>
<reference evidence="8 9" key="1">
    <citation type="journal article" date="2016" name="Nat. Commun.">
        <title>Thousands of microbial genomes shed light on interconnected biogeochemical processes in an aquifer system.</title>
        <authorList>
            <person name="Anantharaman K."/>
            <person name="Brown C.T."/>
            <person name="Hug L.A."/>
            <person name="Sharon I."/>
            <person name="Castelle C.J."/>
            <person name="Probst A.J."/>
            <person name="Thomas B.C."/>
            <person name="Singh A."/>
            <person name="Wilkins M.J."/>
            <person name="Karaoz U."/>
            <person name="Brodie E.L."/>
            <person name="Williams K.H."/>
            <person name="Hubbard S.S."/>
            <person name="Banfield J.F."/>
        </authorList>
    </citation>
    <scope>NUCLEOTIDE SEQUENCE [LARGE SCALE GENOMIC DNA]</scope>
</reference>
<name>A0A1F5P267_9BACT</name>
<organism evidence="8 9">
    <name type="scientific">Candidatus Doudnabacteria bacterium RIFCSPHIGHO2_01_FULL_49_9</name>
    <dbReference type="NCBI Taxonomy" id="1817827"/>
    <lineage>
        <taxon>Bacteria</taxon>
        <taxon>Candidatus Doudnaibacteriota</taxon>
    </lineage>
</organism>
<evidence type="ECO:0000256" key="3">
    <source>
        <dbReference type="ARBA" id="ARBA00022781"/>
    </source>
</evidence>
<evidence type="ECO:0000256" key="4">
    <source>
        <dbReference type="ARBA" id="ARBA00023065"/>
    </source>
</evidence>